<accession>A0A645J1C1</accession>
<gene>
    <name evidence="1" type="ORF">SDC9_201964</name>
</gene>
<comment type="caution">
    <text evidence="1">The sequence shown here is derived from an EMBL/GenBank/DDBJ whole genome shotgun (WGS) entry which is preliminary data.</text>
</comment>
<reference evidence="1" key="1">
    <citation type="submission" date="2019-08" db="EMBL/GenBank/DDBJ databases">
        <authorList>
            <person name="Kucharzyk K."/>
            <person name="Murdoch R.W."/>
            <person name="Higgins S."/>
            <person name="Loffler F."/>
        </authorList>
    </citation>
    <scope>NUCLEOTIDE SEQUENCE</scope>
</reference>
<sequence length="97" mass="10047">MDGRLVNDVAVLGRAAGVLAGVHHQGAGVAEDAFPPGRGNLSKAADGQVTVDGLGVVDTQIGKIQAHYQYLPMKEYGAARGCSRSPMEHGRNSPILP</sequence>
<dbReference type="AlphaFoldDB" id="A0A645J1C1"/>
<proteinExistence type="predicted"/>
<evidence type="ECO:0000313" key="1">
    <source>
        <dbReference type="EMBL" id="MPN54294.1"/>
    </source>
</evidence>
<dbReference type="EMBL" id="VSSQ01122389">
    <property type="protein sequence ID" value="MPN54294.1"/>
    <property type="molecule type" value="Genomic_DNA"/>
</dbReference>
<organism evidence="1">
    <name type="scientific">bioreactor metagenome</name>
    <dbReference type="NCBI Taxonomy" id="1076179"/>
    <lineage>
        <taxon>unclassified sequences</taxon>
        <taxon>metagenomes</taxon>
        <taxon>ecological metagenomes</taxon>
    </lineage>
</organism>
<protein>
    <submittedName>
        <fullName evidence="1">Uncharacterized protein</fullName>
    </submittedName>
</protein>
<name>A0A645J1C1_9ZZZZ</name>